<dbReference type="Pfam" id="PF01313">
    <property type="entry name" value="Bac_export_3"/>
    <property type="match status" value="1"/>
</dbReference>
<keyword evidence="9" id="KW-1185">Reference proteome</keyword>
<accession>A0A9X3CJK4</accession>
<comment type="subcellular location">
    <subcellularLocation>
        <location evidence="1 7">Cell membrane</location>
        <topology evidence="1">Multi-pass membrane protein</topology>
    </subcellularLocation>
    <subcellularLocation>
        <location evidence="7">Bacterial flagellum basal body</location>
    </subcellularLocation>
</comment>
<evidence type="ECO:0000256" key="6">
    <source>
        <dbReference type="ARBA" id="ARBA00023136"/>
    </source>
</evidence>
<comment type="caution">
    <text evidence="8">The sequence shown here is derived from an EMBL/GenBank/DDBJ whole genome shotgun (WGS) entry which is preliminary data.</text>
</comment>
<keyword evidence="4 7" id="KW-0812">Transmembrane</keyword>
<evidence type="ECO:0000256" key="7">
    <source>
        <dbReference type="RuleBase" id="RU364090"/>
    </source>
</evidence>
<evidence type="ECO:0000313" key="8">
    <source>
        <dbReference type="EMBL" id="MCW8344637.1"/>
    </source>
</evidence>
<organism evidence="8 9">
    <name type="scientific">Vibrio qingdaonensis</name>
    <dbReference type="NCBI Taxonomy" id="2829491"/>
    <lineage>
        <taxon>Bacteria</taxon>
        <taxon>Pseudomonadati</taxon>
        <taxon>Pseudomonadota</taxon>
        <taxon>Gammaproteobacteria</taxon>
        <taxon>Vibrionales</taxon>
        <taxon>Vibrionaceae</taxon>
        <taxon>Vibrio</taxon>
    </lineage>
</organism>
<dbReference type="EMBL" id="JAKRRY010000001">
    <property type="protein sequence ID" value="MCW8344637.1"/>
    <property type="molecule type" value="Genomic_DNA"/>
</dbReference>
<dbReference type="GO" id="GO:0009425">
    <property type="term" value="C:bacterial-type flagellum basal body"/>
    <property type="evidence" value="ECO:0007669"/>
    <property type="project" value="UniProtKB-SubCell"/>
</dbReference>
<keyword evidence="3 7" id="KW-1003">Cell membrane</keyword>
<dbReference type="PANTHER" id="PTHR34040">
    <property type="entry name" value="FLAGELLAR BIOSYNTHETIC PROTEIN FLIQ"/>
    <property type="match status" value="1"/>
</dbReference>
<protein>
    <recommendedName>
        <fullName evidence="7">Flagellar biosynthetic protein FliQ</fullName>
    </recommendedName>
</protein>
<keyword evidence="8" id="KW-0282">Flagellum</keyword>
<dbReference type="GO" id="GO:0044780">
    <property type="term" value="P:bacterial-type flagellum assembly"/>
    <property type="evidence" value="ECO:0007669"/>
    <property type="project" value="InterPro"/>
</dbReference>
<gene>
    <name evidence="7 8" type="primary">fliQ</name>
    <name evidence="8" type="ORF">MD535_01155</name>
</gene>
<evidence type="ECO:0000256" key="2">
    <source>
        <dbReference type="ARBA" id="ARBA00006156"/>
    </source>
</evidence>
<dbReference type="NCBIfam" id="TIGR01402">
    <property type="entry name" value="fliQ"/>
    <property type="match status" value="1"/>
</dbReference>
<dbReference type="Proteomes" id="UP001155587">
    <property type="component" value="Unassembled WGS sequence"/>
</dbReference>
<evidence type="ECO:0000256" key="1">
    <source>
        <dbReference type="ARBA" id="ARBA00004651"/>
    </source>
</evidence>
<sequence>MSPEQAVTLVSQAIWVIILMVSVLILPSLIVGLVVAIFQAVTQVNEQTLSFLPRLLVTLLSIILAGHWLIQEISDLFIFVFTAIPSEIG</sequence>
<keyword evidence="8" id="KW-0966">Cell projection</keyword>
<keyword evidence="8" id="KW-0969">Cilium</keyword>
<evidence type="ECO:0000313" key="9">
    <source>
        <dbReference type="Proteomes" id="UP001155587"/>
    </source>
</evidence>
<dbReference type="GO" id="GO:0009306">
    <property type="term" value="P:protein secretion"/>
    <property type="evidence" value="ECO:0007669"/>
    <property type="project" value="InterPro"/>
</dbReference>
<dbReference type="AlphaFoldDB" id="A0A9X3CJK4"/>
<evidence type="ECO:0000256" key="4">
    <source>
        <dbReference type="ARBA" id="ARBA00022692"/>
    </source>
</evidence>
<name>A0A9X3CJK4_9VIBR</name>
<feature type="transmembrane region" description="Helical" evidence="7">
    <location>
        <begin position="12"/>
        <end position="39"/>
    </location>
</feature>
<dbReference type="RefSeq" id="WP_265673065.1">
    <property type="nucleotide sequence ID" value="NZ_JAKRRY010000001.1"/>
</dbReference>
<dbReference type="GO" id="GO:0005886">
    <property type="term" value="C:plasma membrane"/>
    <property type="evidence" value="ECO:0007669"/>
    <property type="project" value="UniProtKB-SubCell"/>
</dbReference>
<evidence type="ECO:0000256" key="5">
    <source>
        <dbReference type="ARBA" id="ARBA00022989"/>
    </source>
</evidence>
<comment type="function">
    <text evidence="7">Role in flagellar biosynthesis.</text>
</comment>
<dbReference type="PIRSF" id="PIRSF004669">
    <property type="entry name" value="FliQ"/>
    <property type="match status" value="1"/>
</dbReference>
<dbReference type="PANTHER" id="PTHR34040:SF8">
    <property type="entry name" value="FLAGELLAR BIOSYNTHETIC PROTEIN FLIQ"/>
    <property type="match status" value="1"/>
</dbReference>
<dbReference type="InterPro" id="IPR006305">
    <property type="entry name" value="FliQ"/>
</dbReference>
<evidence type="ECO:0000256" key="3">
    <source>
        <dbReference type="ARBA" id="ARBA00022475"/>
    </source>
</evidence>
<dbReference type="InterPro" id="IPR002191">
    <property type="entry name" value="Bac_export_3"/>
</dbReference>
<keyword evidence="5 7" id="KW-1133">Transmembrane helix</keyword>
<dbReference type="PRINTS" id="PR00952">
    <property type="entry name" value="TYPE3IMQPROT"/>
</dbReference>
<proteinExistence type="inferred from homology"/>
<comment type="similarity">
    <text evidence="2 7">Belongs to the FliQ/MopD/SpaQ family.</text>
</comment>
<keyword evidence="6 7" id="KW-0472">Membrane</keyword>
<reference evidence="8" key="1">
    <citation type="submission" date="2022-02" db="EMBL/GenBank/DDBJ databases">
        <title>Vibrio sp. nov, a new bacterium isolated from seawater.</title>
        <authorList>
            <person name="Yuan Y."/>
        </authorList>
    </citation>
    <scope>NUCLEOTIDE SEQUENCE</scope>
    <source>
        <strain evidence="8">ZSDZ65</strain>
    </source>
</reference>
<feature type="transmembrane region" description="Helical" evidence="7">
    <location>
        <begin position="51"/>
        <end position="70"/>
    </location>
</feature>
<keyword evidence="7" id="KW-0975">Bacterial flagellum</keyword>